<evidence type="ECO:0000256" key="1">
    <source>
        <dbReference type="SAM" id="MobiDB-lite"/>
    </source>
</evidence>
<organism evidence="2 3">
    <name type="scientific">Taxus chinensis</name>
    <name type="common">Chinese yew</name>
    <name type="synonym">Taxus wallichiana var. chinensis</name>
    <dbReference type="NCBI Taxonomy" id="29808"/>
    <lineage>
        <taxon>Eukaryota</taxon>
        <taxon>Viridiplantae</taxon>
        <taxon>Streptophyta</taxon>
        <taxon>Embryophyta</taxon>
        <taxon>Tracheophyta</taxon>
        <taxon>Spermatophyta</taxon>
        <taxon>Pinopsida</taxon>
        <taxon>Pinidae</taxon>
        <taxon>Conifers II</taxon>
        <taxon>Cupressales</taxon>
        <taxon>Taxaceae</taxon>
        <taxon>Taxus</taxon>
    </lineage>
</organism>
<gene>
    <name evidence="2" type="ORF">KI387_021492</name>
</gene>
<dbReference type="AlphaFoldDB" id="A0AA38GCY2"/>
<feature type="non-terminal residue" evidence="2">
    <location>
        <position position="68"/>
    </location>
</feature>
<sequence>MVPNPLAIIVVAMEETDVMDWCDKFFMPHAPCEEDKQEQEEADDDNDDDDVCMMGFSMSSQQGETSIE</sequence>
<accession>A0AA38GCY2</accession>
<feature type="compositionally biased region" description="Polar residues" evidence="1">
    <location>
        <begin position="57"/>
        <end position="68"/>
    </location>
</feature>
<evidence type="ECO:0000313" key="3">
    <source>
        <dbReference type="Proteomes" id="UP000824469"/>
    </source>
</evidence>
<feature type="compositionally biased region" description="Acidic residues" evidence="1">
    <location>
        <begin position="35"/>
        <end position="51"/>
    </location>
</feature>
<evidence type="ECO:0000313" key="2">
    <source>
        <dbReference type="EMBL" id="KAH9319723.1"/>
    </source>
</evidence>
<protein>
    <submittedName>
        <fullName evidence="2">Uncharacterized protein</fullName>
    </submittedName>
</protein>
<name>A0AA38GCY2_TAXCH</name>
<feature type="region of interest" description="Disordered" evidence="1">
    <location>
        <begin position="32"/>
        <end position="68"/>
    </location>
</feature>
<proteinExistence type="predicted"/>
<dbReference type="Proteomes" id="UP000824469">
    <property type="component" value="Unassembled WGS sequence"/>
</dbReference>
<keyword evidence="3" id="KW-1185">Reference proteome</keyword>
<dbReference type="EMBL" id="JAHRHJ020000004">
    <property type="protein sequence ID" value="KAH9319723.1"/>
    <property type="molecule type" value="Genomic_DNA"/>
</dbReference>
<comment type="caution">
    <text evidence="2">The sequence shown here is derived from an EMBL/GenBank/DDBJ whole genome shotgun (WGS) entry which is preliminary data.</text>
</comment>
<reference evidence="2 3" key="1">
    <citation type="journal article" date="2021" name="Nat. Plants">
        <title>The Taxus genome provides insights into paclitaxel biosynthesis.</title>
        <authorList>
            <person name="Xiong X."/>
            <person name="Gou J."/>
            <person name="Liao Q."/>
            <person name="Li Y."/>
            <person name="Zhou Q."/>
            <person name="Bi G."/>
            <person name="Li C."/>
            <person name="Du R."/>
            <person name="Wang X."/>
            <person name="Sun T."/>
            <person name="Guo L."/>
            <person name="Liang H."/>
            <person name="Lu P."/>
            <person name="Wu Y."/>
            <person name="Zhang Z."/>
            <person name="Ro D.K."/>
            <person name="Shang Y."/>
            <person name="Huang S."/>
            <person name="Yan J."/>
        </authorList>
    </citation>
    <scope>NUCLEOTIDE SEQUENCE [LARGE SCALE GENOMIC DNA]</scope>
    <source>
        <strain evidence="2">Ta-2019</strain>
    </source>
</reference>